<proteinExistence type="predicted"/>
<dbReference type="EMBL" id="JBBMQU010000001">
    <property type="protein sequence ID" value="MEM5549296.1"/>
    <property type="molecule type" value="Genomic_DNA"/>
</dbReference>
<accession>A0ABU9TWY4</accession>
<name>A0ABU9TWY4_9GAMM</name>
<sequence length="242" mass="26871">MDLILLPGLDGSGILFRDLIAALPTTLNPCVIYLDELNGESFSEKAFDLSNKIQDSEVIIIAESYSGRIAYELCDLLGKKIKRVIFLASFITSPSYTSKLAHIIPTAILKESHLNTWLLLHVGFAGYGSKHQAKHVFKSISLADKQKLKNRLNNIAALDKPLKSYDTKAIYIKPTHDLLVSKRAIKELLVVFKNTQINALESGHFIAQTQPIQCAKIIISAVNEYKNENKPRSTNSLHSTAP</sequence>
<reference evidence="1 2" key="1">
    <citation type="submission" date="2024-03" db="EMBL/GenBank/DDBJ databases">
        <title>Community enrichment and isolation of bacterial strains for fucoidan degradation.</title>
        <authorList>
            <person name="Sichert A."/>
        </authorList>
    </citation>
    <scope>NUCLEOTIDE SEQUENCE [LARGE SCALE GENOMIC DNA]</scope>
    <source>
        <strain evidence="1 2">AS81</strain>
    </source>
</reference>
<evidence type="ECO:0000313" key="2">
    <source>
        <dbReference type="Proteomes" id="UP001388366"/>
    </source>
</evidence>
<evidence type="ECO:0008006" key="3">
    <source>
        <dbReference type="Google" id="ProtNLM"/>
    </source>
</evidence>
<dbReference type="Proteomes" id="UP001388366">
    <property type="component" value="Unassembled WGS sequence"/>
</dbReference>
<dbReference type="Gene3D" id="3.40.50.1820">
    <property type="entry name" value="alpha/beta hydrolase"/>
    <property type="match status" value="1"/>
</dbReference>
<organism evidence="1 2">
    <name type="scientific">Pseudoalteromonas neustonica</name>
    <dbReference type="NCBI Taxonomy" id="1840331"/>
    <lineage>
        <taxon>Bacteria</taxon>
        <taxon>Pseudomonadati</taxon>
        <taxon>Pseudomonadota</taxon>
        <taxon>Gammaproteobacteria</taxon>
        <taxon>Alteromonadales</taxon>
        <taxon>Pseudoalteromonadaceae</taxon>
        <taxon>Pseudoalteromonas</taxon>
    </lineage>
</organism>
<dbReference type="RefSeq" id="WP_342883076.1">
    <property type="nucleotide sequence ID" value="NZ_JBBMQU010000001.1"/>
</dbReference>
<comment type="caution">
    <text evidence="1">The sequence shown here is derived from an EMBL/GenBank/DDBJ whole genome shotgun (WGS) entry which is preliminary data.</text>
</comment>
<dbReference type="SUPFAM" id="SSF53474">
    <property type="entry name" value="alpha/beta-Hydrolases"/>
    <property type="match status" value="1"/>
</dbReference>
<keyword evidence="2" id="KW-1185">Reference proteome</keyword>
<protein>
    <recommendedName>
        <fullName evidence="3">Alpha/beta hydrolase</fullName>
    </recommendedName>
</protein>
<evidence type="ECO:0000313" key="1">
    <source>
        <dbReference type="EMBL" id="MEM5549296.1"/>
    </source>
</evidence>
<gene>
    <name evidence="1" type="ORF">WNY63_00930</name>
</gene>
<dbReference type="InterPro" id="IPR029058">
    <property type="entry name" value="AB_hydrolase_fold"/>
</dbReference>